<sequence>MTLPTATRLFVLLSAAAGACGALTPADVLILGNRNSSVSKSITEYYARQRGIPKDQVLLLGMPVAEEISRAEYDSHIAGPMASFLRKRKWEDRILVIVTTSGVPLKIKGSQGPTGTAASVDSELAALYGDLKGTPHPIPGPMPNPFYGSDRPFSHPEFPLYLVTRLTGYTFQDVRGLIDRALRARNRGIVVLDQHYPGMELGDNWLFRATLHLPKDRVLHEETENVVYGAKFVIGYASWGSNDKKRHERDVKFEYLPGAIVTEFVSTDGRTFQEPPASWVPGGSWENRADHFAGSPQTLSADFIRQGATGVSGHVYEPYLQQTPHPEVLFPAYLSGKTLAESFWSSIPVLSWMNIVVGDPLCRLAP</sequence>
<name>A0A7S7NVC3_PALFE</name>
<dbReference type="EMBL" id="CP063849">
    <property type="protein sequence ID" value="QOY90403.1"/>
    <property type="molecule type" value="Genomic_DNA"/>
</dbReference>
<dbReference type="RefSeq" id="WP_194452067.1">
    <property type="nucleotide sequence ID" value="NZ_CP063849.1"/>
</dbReference>
<evidence type="ECO:0000313" key="3">
    <source>
        <dbReference type="Proteomes" id="UP000593892"/>
    </source>
</evidence>
<accession>A0A7S7NVC3</accession>
<gene>
    <name evidence="2" type="ORF">IRI77_10735</name>
</gene>
<dbReference type="AlphaFoldDB" id="A0A7S7NVC3"/>
<proteinExistence type="predicted"/>
<dbReference type="Proteomes" id="UP000593892">
    <property type="component" value="Chromosome"/>
</dbReference>
<dbReference type="KEGG" id="pfer:IRI77_10735"/>
<protein>
    <submittedName>
        <fullName evidence="2">TIGR03790 family protein</fullName>
    </submittedName>
</protein>
<reference evidence="2 3" key="1">
    <citation type="submission" date="2020-10" db="EMBL/GenBank/DDBJ databases">
        <title>Complete genome sequence of Paludibaculum fermentans P105T, a facultatively anaerobic acidobacterium capable of dissimilatory Fe(III) reduction.</title>
        <authorList>
            <person name="Dedysh S.N."/>
            <person name="Beletsky A.V."/>
            <person name="Kulichevskaya I.S."/>
            <person name="Mardanov A.V."/>
            <person name="Ravin N.V."/>
        </authorList>
    </citation>
    <scope>NUCLEOTIDE SEQUENCE [LARGE SCALE GENOMIC DNA]</scope>
    <source>
        <strain evidence="2 3">P105</strain>
    </source>
</reference>
<keyword evidence="1" id="KW-0732">Signal</keyword>
<dbReference type="NCBIfam" id="TIGR03790">
    <property type="entry name" value="TIGR03790 family protein"/>
    <property type="match status" value="1"/>
</dbReference>
<evidence type="ECO:0000256" key="1">
    <source>
        <dbReference type="SAM" id="SignalP"/>
    </source>
</evidence>
<feature type="chain" id="PRO_5032505360" evidence="1">
    <location>
        <begin position="20"/>
        <end position="366"/>
    </location>
</feature>
<dbReference type="InterPro" id="IPR022265">
    <property type="entry name" value="CHP03790"/>
</dbReference>
<evidence type="ECO:0000313" key="2">
    <source>
        <dbReference type="EMBL" id="QOY90403.1"/>
    </source>
</evidence>
<feature type="signal peptide" evidence="1">
    <location>
        <begin position="1"/>
        <end position="19"/>
    </location>
</feature>
<organism evidence="2 3">
    <name type="scientific">Paludibaculum fermentans</name>
    <dbReference type="NCBI Taxonomy" id="1473598"/>
    <lineage>
        <taxon>Bacteria</taxon>
        <taxon>Pseudomonadati</taxon>
        <taxon>Acidobacteriota</taxon>
        <taxon>Terriglobia</taxon>
        <taxon>Bryobacterales</taxon>
        <taxon>Bryobacteraceae</taxon>
        <taxon>Paludibaculum</taxon>
    </lineage>
</organism>
<keyword evidence="3" id="KW-1185">Reference proteome</keyword>